<dbReference type="GeneID" id="27690820"/>
<dbReference type="RefSeq" id="XP_016605267.1">
    <property type="nucleotide sequence ID" value="XM_016755779.1"/>
</dbReference>
<accession>A0A0L0H7N1</accession>
<proteinExistence type="predicted"/>
<gene>
    <name evidence="2" type="ORF">SPPG_07614</name>
</gene>
<reference evidence="2 3" key="1">
    <citation type="submission" date="2009-08" db="EMBL/GenBank/DDBJ databases">
        <title>The Genome Sequence of Spizellomyces punctatus strain DAOM BR117.</title>
        <authorList>
            <consortium name="The Broad Institute Genome Sequencing Platform"/>
            <person name="Russ C."/>
            <person name="Cuomo C."/>
            <person name="Shea T."/>
            <person name="Young S.K."/>
            <person name="Zeng Q."/>
            <person name="Koehrsen M."/>
            <person name="Haas B."/>
            <person name="Borodovsky M."/>
            <person name="Guigo R."/>
            <person name="Alvarado L."/>
            <person name="Berlin A."/>
            <person name="Bochicchio J."/>
            <person name="Borenstein D."/>
            <person name="Chapman S."/>
            <person name="Chen Z."/>
            <person name="Engels R."/>
            <person name="Freedman E."/>
            <person name="Gellesch M."/>
            <person name="Goldberg J."/>
            <person name="Griggs A."/>
            <person name="Gujja S."/>
            <person name="Heiman D."/>
            <person name="Hepburn T."/>
            <person name="Howarth C."/>
            <person name="Jen D."/>
            <person name="Larson L."/>
            <person name="Lewis B."/>
            <person name="Mehta T."/>
            <person name="Park D."/>
            <person name="Pearson M."/>
            <person name="Roberts A."/>
            <person name="Saif S."/>
            <person name="Shenoy N."/>
            <person name="Sisk P."/>
            <person name="Stolte C."/>
            <person name="Sykes S."/>
            <person name="Thomson T."/>
            <person name="Walk T."/>
            <person name="White J."/>
            <person name="Yandava C."/>
            <person name="Burger G."/>
            <person name="Gray M.W."/>
            <person name="Holland P.W.H."/>
            <person name="King N."/>
            <person name="Lang F.B.F."/>
            <person name="Roger A.J."/>
            <person name="Ruiz-Trillo I."/>
            <person name="Lander E."/>
            <person name="Nusbaum C."/>
        </authorList>
    </citation>
    <scope>NUCLEOTIDE SEQUENCE [LARGE SCALE GENOMIC DNA]</scope>
    <source>
        <strain evidence="2 3">DAOM BR117</strain>
    </source>
</reference>
<name>A0A0L0H7N1_SPIPD</name>
<keyword evidence="3" id="KW-1185">Reference proteome</keyword>
<protein>
    <submittedName>
        <fullName evidence="2">Uncharacterized protein</fullName>
    </submittedName>
</protein>
<sequence length="176" mass="19010">MVALNGYIVAALALFAASLTEAAAVPRSAPWSSSLSTKVLIKRGTKQEQVIEKPNFYALSGGPGSVKYAVPPPPVEEPRPHTNQRAEFQHASVAQPIEWHADRTPSALYGSSHEPARHETQEVVGGGLRGGYGHSDRCIRALLPTGTSLDAPSVWWTSEFGCDRTADHVTVWRKSI</sequence>
<evidence type="ECO:0000256" key="1">
    <source>
        <dbReference type="SAM" id="SignalP"/>
    </source>
</evidence>
<dbReference type="Proteomes" id="UP000053201">
    <property type="component" value="Unassembled WGS sequence"/>
</dbReference>
<dbReference type="AlphaFoldDB" id="A0A0L0H7N1"/>
<keyword evidence="1" id="KW-0732">Signal</keyword>
<evidence type="ECO:0000313" key="3">
    <source>
        <dbReference type="Proteomes" id="UP000053201"/>
    </source>
</evidence>
<feature type="signal peptide" evidence="1">
    <location>
        <begin position="1"/>
        <end position="24"/>
    </location>
</feature>
<feature type="chain" id="PRO_5005539754" evidence="1">
    <location>
        <begin position="25"/>
        <end position="176"/>
    </location>
</feature>
<dbReference type="EMBL" id="KQ257465">
    <property type="protein sequence ID" value="KNC97227.1"/>
    <property type="molecule type" value="Genomic_DNA"/>
</dbReference>
<dbReference type="OrthoDB" id="10595024at2759"/>
<organism evidence="2 3">
    <name type="scientific">Spizellomyces punctatus (strain DAOM BR117)</name>
    <dbReference type="NCBI Taxonomy" id="645134"/>
    <lineage>
        <taxon>Eukaryota</taxon>
        <taxon>Fungi</taxon>
        <taxon>Fungi incertae sedis</taxon>
        <taxon>Chytridiomycota</taxon>
        <taxon>Chytridiomycota incertae sedis</taxon>
        <taxon>Chytridiomycetes</taxon>
        <taxon>Spizellomycetales</taxon>
        <taxon>Spizellomycetaceae</taxon>
        <taxon>Spizellomyces</taxon>
    </lineage>
</organism>
<dbReference type="InParanoid" id="A0A0L0H7N1"/>
<evidence type="ECO:0000313" key="2">
    <source>
        <dbReference type="EMBL" id="KNC97227.1"/>
    </source>
</evidence>
<dbReference type="VEuPathDB" id="FungiDB:SPPG_07614"/>